<protein>
    <submittedName>
        <fullName evidence="10">LysM peptidoglycan-binding domain-containing protein</fullName>
    </submittedName>
</protein>
<dbReference type="SMART" id="SM00257">
    <property type="entry name" value="LysM"/>
    <property type="match status" value="1"/>
</dbReference>
<proteinExistence type="inferred from homology"/>
<organism evidence="10 11">
    <name type="scientific">Psychrobacillus lasiicapitis</name>
    <dbReference type="NCBI Taxonomy" id="1636719"/>
    <lineage>
        <taxon>Bacteria</taxon>
        <taxon>Bacillati</taxon>
        <taxon>Bacillota</taxon>
        <taxon>Bacilli</taxon>
        <taxon>Bacillales</taxon>
        <taxon>Bacillaceae</taxon>
        <taxon>Psychrobacillus</taxon>
    </lineage>
</organism>
<name>A0A544TE89_9BACI</name>
<dbReference type="GO" id="GO:0006508">
    <property type="term" value="P:proteolysis"/>
    <property type="evidence" value="ECO:0007669"/>
    <property type="project" value="UniProtKB-KW"/>
</dbReference>
<evidence type="ECO:0000256" key="4">
    <source>
        <dbReference type="ARBA" id="ARBA00022737"/>
    </source>
</evidence>
<dbReference type="PROSITE" id="PS51935">
    <property type="entry name" value="NLPC_P60"/>
    <property type="match status" value="1"/>
</dbReference>
<evidence type="ECO:0000256" key="5">
    <source>
        <dbReference type="ARBA" id="ARBA00022801"/>
    </source>
</evidence>
<keyword evidence="3 7" id="KW-0732">Signal</keyword>
<dbReference type="SUPFAM" id="SSF54106">
    <property type="entry name" value="LysM domain"/>
    <property type="match status" value="1"/>
</dbReference>
<comment type="similarity">
    <text evidence="1">Belongs to the peptidase C40 family.</text>
</comment>
<keyword evidence="4" id="KW-0677">Repeat</keyword>
<gene>
    <name evidence="10" type="ORF">FG382_03200</name>
</gene>
<evidence type="ECO:0000259" key="9">
    <source>
        <dbReference type="PROSITE" id="PS51935"/>
    </source>
</evidence>
<evidence type="ECO:0000259" key="8">
    <source>
        <dbReference type="PROSITE" id="PS51782"/>
    </source>
</evidence>
<sequence length="256" mass="28075">MFKKVLLVTVLLFSFTSIASASTTALYEVKKGDTLTKIAKANKVSVKDLQTWNKLTKESIYVKQKLVVKKPVAAKTTPKVTQPVVATKPVTQVKTEMVVQPVQVKAETLITSPTPLEGEAKALSTSGQAVYSTLVDFAKLLEGTPYLYAGNTIAGFDCSGFIYFVHTQAGLNITRQSSESYFTQSAPVSTPVIGDLLFFENTYKEGISHMGIYIGNDEFIHAGSKGVEITKLSNVYWKEHFVSFKRFHAVSELVAD</sequence>
<dbReference type="Proteomes" id="UP000317316">
    <property type="component" value="Unassembled WGS sequence"/>
</dbReference>
<keyword evidence="11" id="KW-1185">Reference proteome</keyword>
<feature type="chain" id="PRO_5021937153" evidence="7">
    <location>
        <begin position="22"/>
        <end position="256"/>
    </location>
</feature>
<dbReference type="Gene3D" id="3.90.1720.10">
    <property type="entry name" value="endopeptidase domain like (from Nostoc punctiforme)"/>
    <property type="match status" value="1"/>
</dbReference>
<accession>A0A544TE89</accession>
<comment type="caution">
    <text evidence="10">The sequence shown here is derived from an EMBL/GenBank/DDBJ whole genome shotgun (WGS) entry which is preliminary data.</text>
</comment>
<dbReference type="InterPro" id="IPR051202">
    <property type="entry name" value="Peptidase_C40"/>
</dbReference>
<keyword evidence="6" id="KW-0788">Thiol protease</keyword>
<dbReference type="SUPFAM" id="SSF54001">
    <property type="entry name" value="Cysteine proteinases"/>
    <property type="match status" value="1"/>
</dbReference>
<evidence type="ECO:0000256" key="7">
    <source>
        <dbReference type="SAM" id="SignalP"/>
    </source>
</evidence>
<dbReference type="OrthoDB" id="9813368at2"/>
<evidence type="ECO:0000256" key="1">
    <source>
        <dbReference type="ARBA" id="ARBA00007074"/>
    </source>
</evidence>
<dbReference type="Gene3D" id="3.10.350.10">
    <property type="entry name" value="LysM domain"/>
    <property type="match status" value="1"/>
</dbReference>
<dbReference type="GO" id="GO:0008234">
    <property type="term" value="F:cysteine-type peptidase activity"/>
    <property type="evidence" value="ECO:0007669"/>
    <property type="project" value="UniProtKB-KW"/>
</dbReference>
<evidence type="ECO:0000256" key="2">
    <source>
        <dbReference type="ARBA" id="ARBA00022670"/>
    </source>
</evidence>
<feature type="signal peptide" evidence="7">
    <location>
        <begin position="1"/>
        <end position="21"/>
    </location>
</feature>
<evidence type="ECO:0000256" key="3">
    <source>
        <dbReference type="ARBA" id="ARBA00022729"/>
    </source>
</evidence>
<dbReference type="InterPro" id="IPR038765">
    <property type="entry name" value="Papain-like_cys_pep_sf"/>
</dbReference>
<dbReference type="InterPro" id="IPR018392">
    <property type="entry name" value="LysM"/>
</dbReference>
<evidence type="ECO:0000256" key="6">
    <source>
        <dbReference type="ARBA" id="ARBA00022807"/>
    </source>
</evidence>
<keyword evidence="5" id="KW-0378">Hydrolase</keyword>
<evidence type="ECO:0000313" key="10">
    <source>
        <dbReference type="EMBL" id="TQR15729.1"/>
    </source>
</evidence>
<dbReference type="RefSeq" id="WP_142537453.1">
    <property type="nucleotide sequence ID" value="NZ_BMIE01000001.1"/>
</dbReference>
<dbReference type="Pfam" id="PF01476">
    <property type="entry name" value="LysM"/>
    <property type="match status" value="1"/>
</dbReference>
<feature type="domain" description="NlpC/P60" evidence="9">
    <location>
        <begin position="128"/>
        <end position="248"/>
    </location>
</feature>
<dbReference type="AlphaFoldDB" id="A0A544TE89"/>
<dbReference type="PANTHER" id="PTHR47053:SF1">
    <property type="entry name" value="MUREIN DD-ENDOPEPTIDASE MEPH-RELATED"/>
    <property type="match status" value="1"/>
</dbReference>
<dbReference type="InterPro" id="IPR036779">
    <property type="entry name" value="LysM_dom_sf"/>
</dbReference>
<dbReference type="PROSITE" id="PS51782">
    <property type="entry name" value="LYSM"/>
    <property type="match status" value="1"/>
</dbReference>
<evidence type="ECO:0000313" key="11">
    <source>
        <dbReference type="Proteomes" id="UP000317316"/>
    </source>
</evidence>
<dbReference type="PANTHER" id="PTHR47053">
    <property type="entry name" value="MUREIN DD-ENDOPEPTIDASE MEPH-RELATED"/>
    <property type="match status" value="1"/>
</dbReference>
<dbReference type="InterPro" id="IPR000064">
    <property type="entry name" value="NLP_P60_dom"/>
</dbReference>
<dbReference type="CDD" id="cd00118">
    <property type="entry name" value="LysM"/>
    <property type="match status" value="1"/>
</dbReference>
<dbReference type="Pfam" id="PF00877">
    <property type="entry name" value="NLPC_P60"/>
    <property type="match status" value="1"/>
</dbReference>
<dbReference type="EMBL" id="VDGH01000002">
    <property type="protein sequence ID" value="TQR15729.1"/>
    <property type="molecule type" value="Genomic_DNA"/>
</dbReference>
<feature type="domain" description="LysM" evidence="8">
    <location>
        <begin position="25"/>
        <end position="68"/>
    </location>
</feature>
<reference evidence="10 11" key="1">
    <citation type="submission" date="2019-05" db="EMBL/GenBank/DDBJ databases">
        <title>Psychrobacillus vulpis sp. nov., a new species isolated from feces of a red fox that inhabits in The Tablas de Daimiel Natural Park, Albacete, Spain.</title>
        <authorList>
            <person name="Rodriguez M."/>
            <person name="Reina J.C."/>
            <person name="Bejar V."/>
            <person name="Llamas I."/>
        </authorList>
    </citation>
    <scope>NUCLEOTIDE SEQUENCE [LARGE SCALE GENOMIC DNA]</scope>
    <source>
        <strain evidence="10 11">NEAU-3TGS17</strain>
    </source>
</reference>
<keyword evidence="2" id="KW-0645">Protease</keyword>